<keyword evidence="1" id="KW-0812">Transmembrane</keyword>
<feature type="transmembrane region" description="Helical" evidence="1">
    <location>
        <begin position="108"/>
        <end position="133"/>
    </location>
</feature>
<evidence type="ECO:0000313" key="3">
    <source>
        <dbReference type="Proteomes" id="UP000198935"/>
    </source>
</evidence>
<dbReference type="Pfam" id="PF04854">
    <property type="entry name" value="DUF624"/>
    <property type="match status" value="1"/>
</dbReference>
<proteinExistence type="predicted"/>
<keyword evidence="1" id="KW-1133">Transmembrane helix</keyword>
<dbReference type="EMBL" id="FNPI01000014">
    <property type="protein sequence ID" value="SDZ47828.1"/>
    <property type="molecule type" value="Genomic_DNA"/>
</dbReference>
<feature type="transmembrane region" description="Helical" evidence="1">
    <location>
        <begin position="176"/>
        <end position="195"/>
    </location>
</feature>
<keyword evidence="1" id="KW-0472">Membrane</keyword>
<keyword evidence="3" id="KW-1185">Reference proteome</keyword>
<sequence>MQTNPLMDRLHVRFSWIARLAYLNGLWLVFSLGGAVLFGAFPATAAMLTICRKWLHGDEEFSVYQTFVKAVKRYFWQANLLGWLLTAAGLLLYLNFLVLRSTGAAFGIIYVAAFYVTVFFYIVTVVNAFPLFIHYPVSVFRCVKHAFLIGVLHSHRSMAMVVSGSAFYYLMFSFPAAALFFLGSVIAMLQMWLALSSYKKIDGKSGQMSAGYAVGAVPAERD</sequence>
<dbReference type="AlphaFoldDB" id="A0A1H3TD70"/>
<feature type="transmembrane region" description="Helical" evidence="1">
    <location>
        <begin position="20"/>
        <end position="43"/>
    </location>
</feature>
<gene>
    <name evidence="2" type="ORF">SAMN05421736_1149</name>
</gene>
<dbReference type="OrthoDB" id="2182676at2"/>
<feature type="transmembrane region" description="Helical" evidence="1">
    <location>
        <begin position="74"/>
        <end position="96"/>
    </location>
</feature>
<dbReference type="STRING" id="1503961.SAMN05421736_1149"/>
<name>A0A1H3TD70_9BACI</name>
<evidence type="ECO:0000313" key="2">
    <source>
        <dbReference type="EMBL" id="SDZ47828.1"/>
    </source>
</evidence>
<dbReference type="InterPro" id="IPR006938">
    <property type="entry name" value="DUF624"/>
</dbReference>
<reference evidence="3" key="1">
    <citation type="submission" date="2016-10" db="EMBL/GenBank/DDBJ databases">
        <authorList>
            <person name="Varghese N."/>
            <person name="Submissions S."/>
        </authorList>
    </citation>
    <scope>NUCLEOTIDE SEQUENCE [LARGE SCALE GENOMIC DNA]</scope>
    <source>
        <strain evidence="3">SP</strain>
    </source>
</reference>
<accession>A0A1H3TD70</accession>
<protein>
    <submittedName>
        <fullName evidence="2">Uncharacterized membrane protein YesL</fullName>
    </submittedName>
</protein>
<dbReference type="Proteomes" id="UP000198935">
    <property type="component" value="Unassembled WGS sequence"/>
</dbReference>
<evidence type="ECO:0000256" key="1">
    <source>
        <dbReference type="SAM" id="Phobius"/>
    </source>
</evidence>
<organism evidence="2 3">
    <name type="scientific">Evansella caseinilytica</name>
    <dbReference type="NCBI Taxonomy" id="1503961"/>
    <lineage>
        <taxon>Bacteria</taxon>
        <taxon>Bacillati</taxon>
        <taxon>Bacillota</taxon>
        <taxon>Bacilli</taxon>
        <taxon>Bacillales</taxon>
        <taxon>Bacillaceae</taxon>
        <taxon>Evansella</taxon>
    </lineage>
</organism>